<organism evidence="1 2">
    <name type="scientific">Clostridium cavendishii DSM 21758</name>
    <dbReference type="NCBI Taxonomy" id="1121302"/>
    <lineage>
        <taxon>Bacteria</taxon>
        <taxon>Bacillati</taxon>
        <taxon>Bacillota</taxon>
        <taxon>Clostridia</taxon>
        <taxon>Eubacteriales</taxon>
        <taxon>Clostridiaceae</taxon>
        <taxon>Clostridium</taxon>
    </lineage>
</organism>
<dbReference type="STRING" id="1121302.SAMN02745163_03746"/>
<evidence type="ECO:0008006" key="3">
    <source>
        <dbReference type="Google" id="ProtNLM"/>
    </source>
</evidence>
<keyword evidence="2" id="KW-1185">Reference proteome</keyword>
<reference evidence="1 2" key="1">
    <citation type="submission" date="2016-11" db="EMBL/GenBank/DDBJ databases">
        <authorList>
            <person name="Jaros S."/>
            <person name="Januszkiewicz K."/>
            <person name="Wedrychowicz H."/>
        </authorList>
    </citation>
    <scope>NUCLEOTIDE SEQUENCE [LARGE SCALE GENOMIC DNA]</scope>
    <source>
        <strain evidence="1 2">DSM 21758</strain>
    </source>
</reference>
<evidence type="ECO:0000313" key="1">
    <source>
        <dbReference type="EMBL" id="SHK39408.1"/>
    </source>
</evidence>
<accession>A0A1M6S4G3</accession>
<name>A0A1M6S4G3_9CLOT</name>
<dbReference type="AlphaFoldDB" id="A0A1M6S4G3"/>
<proteinExistence type="predicted"/>
<dbReference type="OrthoDB" id="2063806at2"/>
<sequence length="119" mass="12787">MYWKKETYKTDMEILATEANLVTFSGTVKSANITPDEHGRKYVTAGSLMDATGVVVTVNGDALTGTPVGILYKTVDVTKGDMPCSLVVEGYLRADRVLAGLSDKVVSAIKSALPNIKFR</sequence>
<dbReference type="Proteomes" id="UP000184310">
    <property type="component" value="Unassembled WGS sequence"/>
</dbReference>
<gene>
    <name evidence="1" type="ORF">SAMN02745163_03746</name>
</gene>
<dbReference type="EMBL" id="FQZB01000016">
    <property type="protein sequence ID" value="SHK39408.1"/>
    <property type="molecule type" value="Genomic_DNA"/>
</dbReference>
<protein>
    <recommendedName>
        <fullName evidence="3">Bacteriophage lambda head decoration protein D</fullName>
    </recommendedName>
</protein>
<dbReference type="RefSeq" id="WP_072991605.1">
    <property type="nucleotide sequence ID" value="NZ_FQZB01000016.1"/>
</dbReference>
<evidence type="ECO:0000313" key="2">
    <source>
        <dbReference type="Proteomes" id="UP000184310"/>
    </source>
</evidence>